<evidence type="ECO:0000313" key="3">
    <source>
        <dbReference type="Proteomes" id="UP001332931"/>
    </source>
</evidence>
<organism evidence="2 3">
    <name type="scientific">Olsenella absiana</name>
    <dbReference type="NCBI Taxonomy" id="3115222"/>
    <lineage>
        <taxon>Bacteria</taxon>
        <taxon>Bacillati</taxon>
        <taxon>Actinomycetota</taxon>
        <taxon>Coriobacteriia</taxon>
        <taxon>Coriobacteriales</taxon>
        <taxon>Atopobiaceae</taxon>
        <taxon>Olsenella</taxon>
    </lineage>
</organism>
<dbReference type="Gene3D" id="3.40.50.360">
    <property type="match status" value="1"/>
</dbReference>
<dbReference type="InterPro" id="IPR008254">
    <property type="entry name" value="Flavodoxin/NO_synth"/>
</dbReference>
<evidence type="ECO:0000259" key="1">
    <source>
        <dbReference type="Pfam" id="PF12682"/>
    </source>
</evidence>
<reference evidence="2 3" key="1">
    <citation type="submission" date="2024-01" db="EMBL/GenBank/DDBJ databases">
        <title>Description of Olsenella sp. nov., isolated from pig feces.</title>
        <authorList>
            <person name="Chang Y.-H."/>
        </authorList>
    </citation>
    <scope>NUCLEOTIDE SEQUENCE [LARGE SCALE GENOMIC DNA]</scope>
    <source>
        <strain evidence="2 3">YH-ols2223</strain>
    </source>
</reference>
<gene>
    <name evidence="2" type="ORF">VXJ25_07865</name>
</gene>
<dbReference type="Proteomes" id="UP001332931">
    <property type="component" value="Unassembled WGS sequence"/>
</dbReference>
<dbReference type="EMBL" id="JAZGJQ010000009">
    <property type="protein sequence ID" value="MEE6147894.1"/>
    <property type="molecule type" value="Genomic_DNA"/>
</dbReference>
<comment type="caution">
    <text evidence="2">The sequence shown here is derived from an EMBL/GenBank/DDBJ whole genome shotgun (WGS) entry which is preliminary data.</text>
</comment>
<dbReference type="SUPFAM" id="SSF52218">
    <property type="entry name" value="Flavoproteins"/>
    <property type="match status" value="1"/>
</dbReference>
<dbReference type="InterPro" id="IPR029039">
    <property type="entry name" value="Flavoprotein-like_sf"/>
</dbReference>
<accession>A0ABU7RBB4</accession>
<evidence type="ECO:0000313" key="2">
    <source>
        <dbReference type="EMBL" id="MEE6147894.1"/>
    </source>
</evidence>
<feature type="domain" description="Flavodoxin-like" evidence="1">
    <location>
        <begin position="4"/>
        <end position="41"/>
    </location>
</feature>
<dbReference type="Pfam" id="PF12682">
    <property type="entry name" value="Flavodoxin_4"/>
    <property type="match status" value="1"/>
</dbReference>
<protein>
    <submittedName>
        <fullName evidence="2">Flavodoxin</fullName>
    </submittedName>
</protein>
<name>A0ABU7RBB4_9ACTN</name>
<sequence length="44" mass="4967">MTRMIVTYFSATGTTEMAAEALTKATHAELYRIEPAERYTRLGI</sequence>
<keyword evidence="3" id="KW-1185">Reference proteome</keyword>
<proteinExistence type="predicted"/>